<dbReference type="EMBL" id="JYDJ01000612">
    <property type="protein sequence ID" value="KRX34194.1"/>
    <property type="molecule type" value="Genomic_DNA"/>
</dbReference>
<organism evidence="1 2">
    <name type="scientific">Trichinella murrelli</name>
    <dbReference type="NCBI Taxonomy" id="144512"/>
    <lineage>
        <taxon>Eukaryota</taxon>
        <taxon>Metazoa</taxon>
        <taxon>Ecdysozoa</taxon>
        <taxon>Nematoda</taxon>
        <taxon>Enoplea</taxon>
        <taxon>Dorylaimia</taxon>
        <taxon>Trichinellida</taxon>
        <taxon>Trichinellidae</taxon>
        <taxon>Trichinella</taxon>
    </lineage>
</organism>
<accession>A0A0V0T5I2</accession>
<reference evidence="1 2" key="1">
    <citation type="submission" date="2015-01" db="EMBL/GenBank/DDBJ databases">
        <title>Evolution of Trichinella species and genotypes.</title>
        <authorList>
            <person name="Korhonen P.K."/>
            <person name="Edoardo P."/>
            <person name="Giuseppe L.R."/>
            <person name="Gasser R.B."/>
        </authorList>
    </citation>
    <scope>NUCLEOTIDE SEQUENCE [LARGE SCALE GENOMIC DNA]</scope>
    <source>
        <strain evidence="1">ISS417</strain>
    </source>
</reference>
<protein>
    <submittedName>
        <fullName evidence="1">Uncharacterized protein</fullName>
    </submittedName>
</protein>
<dbReference type="OrthoDB" id="10313000at2759"/>
<evidence type="ECO:0000313" key="1">
    <source>
        <dbReference type="EMBL" id="KRX34194.1"/>
    </source>
</evidence>
<sequence>MPRALYCTIFALREVLCKFLIASGPRRRLRLCPRANKNLHIPAGYAQSIILHNICLQGDMQIFICIQAMPRAFPPVSLNFAISTCSPLTSLLIRPYSTQRRAPGFCPRLCPRANKNLHIPSSYAQGTLLHNICPQGSYAPGYALGKIRKFSKFLKNSPRLLPQAMPQGK</sequence>
<comment type="caution">
    <text evidence="1">The sequence shown here is derived from an EMBL/GenBank/DDBJ whole genome shotgun (WGS) entry which is preliminary data.</text>
</comment>
<name>A0A0V0T5I2_9BILA</name>
<proteinExistence type="predicted"/>
<dbReference type="AlphaFoldDB" id="A0A0V0T5I2"/>
<evidence type="ECO:0000313" key="2">
    <source>
        <dbReference type="Proteomes" id="UP000055048"/>
    </source>
</evidence>
<keyword evidence="2" id="KW-1185">Reference proteome</keyword>
<gene>
    <name evidence="1" type="ORF">T05_1358</name>
</gene>
<dbReference type="Proteomes" id="UP000055048">
    <property type="component" value="Unassembled WGS sequence"/>
</dbReference>